<protein>
    <submittedName>
        <fullName evidence="1">Serine/threonine protein kinase</fullName>
    </submittedName>
</protein>
<dbReference type="GO" id="GO:0004674">
    <property type="term" value="F:protein serine/threonine kinase activity"/>
    <property type="evidence" value="ECO:0007669"/>
    <property type="project" value="UniProtKB-KW"/>
</dbReference>
<keyword evidence="2" id="KW-1185">Reference proteome</keyword>
<dbReference type="RefSeq" id="WP_130957722.1">
    <property type="nucleotide sequence ID" value="NZ_DBFBQU010000255.1"/>
</dbReference>
<proteinExistence type="predicted"/>
<comment type="caution">
    <text evidence="1">The sequence shown here is derived from an EMBL/GenBank/DDBJ whole genome shotgun (WGS) entry which is preliminary data.</text>
</comment>
<accession>A0A6H3FEC6</accession>
<dbReference type="AlphaFoldDB" id="A0A6H3FEC6"/>
<name>A0A6H3FEC6_9BACT</name>
<gene>
    <name evidence="1" type="ORF">EB812_01090</name>
</gene>
<dbReference type="Proteomes" id="UP000292919">
    <property type="component" value="Unassembled WGS sequence"/>
</dbReference>
<evidence type="ECO:0000313" key="2">
    <source>
        <dbReference type="Proteomes" id="UP000292919"/>
    </source>
</evidence>
<keyword evidence="1" id="KW-0808">Transferase</keyword>
<sequence length="173" mass="18818">MRKKRLSAAQGTQAACILFELNSRAPAILGMARQALLPEEYLREPGAALLCDEWRAFIHAVVTAGLMQHAPNSVLLAYLRETGNLLALDVPQGDVRLEDFVDGPFARYMPLLAQGRQAQCPELFCTSLAAALTAARGTAPALDDRVQARLAAVMALVISAVWDKLEQYEILAE</sequence>
<reference evidence="1 2" key="1">
    <citation type="submission" date="2018-12" db="EMBL/GenBank/DDBJ databases">
        <title>First genome draft of Desulfovibrio legallis sp. nov.</title>
        <authorList>
            <person name="Ben Dhia O."/>
            <person name="Najjari A."/>
            <person name="Ferjani R."/>
            <person name="Fhoula I."/>
            <person name="Fardeau M.-L."/>
            <person name="Boudabbous A."/>
            <person name="Ouzari H.I."/>
        </authorList>
    </citation>
    <scope>NUCLEOTIDE SEQUENCE [LARGE SCALE GENOMIC DNA]</scope>
    <source>
        <strain evidence="1 2">H1T</strain>
    </source>
</reference>
<evidence type="ECO:0000313" key="1">
    <source>
        <dbReference type="EMBL" id="TBH81904.1"/>
    </source>
</evidence>
<organism evidence="1 2">
    <name type="scientific">Desulfovibrio legallii</name>
    <dbReference type="NCBI Taxonomy" id="571438"/>
    <lineage>
        <taxon>Bacteria</taxon>
        <taxon>Pseudomonadati</taxon>
        <taxon>Thermodesulfobacteriota</taxon>
        <taxon>Desulfovibrionia</taxon>
        <taxon>Desulfovibrionales</taxon>
        <taxon>Desulfovibrionaceae</taxon>
        <taxon>Desulfovibrio</taxon>
    </lineage>
</organism>
<dbReference type="EMBL" id="SIXC01000001">
    <property type="protein sequence ID" value="TBH81904.1"/>
    <property type="molecule type" value="Genomic_DNA"/>
</dbReference>
<keyword evidence="1" id="KW-0418">Kinase</keyword>
<keyword evidence="1" id="KW-0723">Serine/threonine-protein kinase</keyword>